<dbReference type="Pfam" id="PF01395">
    <property type="entry name" value="PBP_GOBP"/>
    <property type="match status" value="1"/>
</dbReference>
<dbReference type="CDD" id="cd23992">
    <property type="entry name" value="PBP_GOBP"/>
    <property type="match status" value="1"/>
</dbReference>
<accession>A0ABM1NHZ2</accession>
<dbReference type="InterPro" id="IPR036728">
    <property type="entry name" value="PBP_GOBP_sf"/>
</dbReference>
<evidence type="ECO:0000313" key="7">
    <source>
        <dbReference type="RefSeq" id="XP_017786442.1"/>
    </source>
</evidence>
<reference evidence="7" key="1">
    <citation type="submission" date="2025-08" db="UniProtKB">
        <authorList>
            <consortium name="RefSeq"/>
        </authorList>
    </citation>
    <scope>IDENTIFICATION</scope>
    <source>
        <tissue evidence="7">Whole Larva</tissue>
    </source>
</reference>
<dbReference type="SMART" id="SM00708">
    <property type="entry name" value="PhBP"/>
    <property type="match status" value="1"/>
</dbReference>
<feature type="chain" id="PRO_5045979875" evidence="5">
    <location>
        <begin position="18"/>
        <end position="131"/>
    </location>
</feature>
<comment type="subcellular location">
    <subcellularLocation>
        <location evidence="1">Secreted</location>
    </subcellularLocation>
</comment>
<evidence type="ECO:0000256" key="4">
    <source>
        <dbReference type="ARBA" id="ARBA00022729"/>
    </source>
</evidence>
<keyword evidence="6" id="KW-1185">Reference proteome</keyword>
<evidence type="ECO:0000256" key="3">
    <source>
        <dbReference type="ARBA" id="ARBA00022525"/>
    </source>
</evidence>
<feature type="signal peptide" evidence="5">
    <location>
        <begin position="1"/>
        <end position="17"/>
    </location>
</feature>
<dbReference type="Gene3D" id="1.10.238.20">
    <property type="entry name" value="Pheromone/general odorant binding protein domain"/>
    <property type="match status" value="1"/>
</dbReference>
<keyword evidence="4 5" id="KW-0732">Signal</keyword>
<evidence type="ECO:0000313" key="6">
    <source>
        <dbReference type="Proteomes" id="UP000695000"/>
    </source>
</evidence>
<dbReference type="InterPro" id="IPR006170">
    <property type="entry name" value="PBP/GOBP"/>
</dbReference>
<dbReference type="PANTHER" id="PTHR11857">
    <property type="entry name" value="ODORANT BINDING PROTEIN-RELATED"/>
    <property type="match status" value="1"/>
</dbReference>
<sequence length="131" mass="14942">MKTAFVVFIVSMTFVCAEKLKYSTKSVDIIENAKRQCANEENVDVQLITLLDDIKDLPKRENLKCLSFCIAKKLNLLDSQSLVNYDKLIQLFDPDLIAKVSSSYTACNFKENQMKSCENGYDMHNCLLTNL</sequence>
<gene>
    <name evidence="7" type="primary">LOC108569410</name>
</gene>
<evidence type="ECO:0000256" key="5">
    <source>
        <dbReference type="SAM" id="SignalP"/>
    </source>
</evidence>
<keyword evidence="3" id="KW-0964">Secreted</keyword>
<dbReference type="SUPFAM" id="SSF47565">
    <property type="entry name" value="Insect pheromone/odorant-binding proteins"/>
    <property type="match status" value="1"/>
</dbReference>
<evidence type="ECO:0000256" key="2">
    <source>
        <dbReference type="ARBA" id="ARBA00008098"/>
    </source>
</evidence>
<name>A0ABM1NHZ2_NICVS</name>
<proteinExistence type="inferred from homology"/>
<dbReference type="GeneID" id="108569410"/>
<dbReference type="RefSeq" id="XP_017786442.1">
    <property type="nucleotide sequence ID" value="XM_017930953.1"/>
</dbReference>
<organism evidence="6 7">
    <name type="scientific">Nicrophorus vespilloides</name>
    <name type="common">Boreal carrion beetle</name>
    <dbReference type="NCBI Taxonomy" id="110193"/>
    <lineage>
        <taxon>Eukaryota</taxon>
        <taxon>Metazoa</taxon>
        <taxon>Ecdysozoa</taxon>
        <taxon>Arthropoda</taxon>
        <taxon>Hexapoda</taxon>
        <taxon>Insecta</taxon>
        <taxon>Pterygota</taxon>
        <taxon>Neoptera</taxon>
        <taxon>Endopterygota</taxon>
        <taxon>Coleoptera</taxon>
        <taxon>Polyphaga</taxon>
        <taxon>Staphyliniformia</taxon>
        <taxon>Silphidae</taxon>
        <taxon>Nicrophorinae</taxon>
        <taxon>Nicrophorus</taxon>
    </lineage>
</organism>
<dbReference type="PANTHER" id="PTHR11857:SF43">
    <property type="entry name" value="GEO07291P1-RELATED"/>
    <property type="match status" value="1"/>
</dbReference>
<protein>
    <submittedName>
        <fullName evidence="7">Uncharacterized protein LOC108569410 isoform X3</fullName>
    </submittedName>
</protein>
<dbReference type="Proteomes" id="UP000695000">
    <property type="component" value="Unplaced"/>
</dbReference>
<evidence type="ECO:0000256" key="1">
    <source>
        <dbReference type="ARBA" id="ARBA00004613"/>
    </source>
</evidence>
<comment type="similarity">
    <text evidence="2">Belongs to the PBP/GOBP family.</text>
</comment>